<evidence type="ECO:0000313" key="1">
    <source>
        <dbReference type="EMBL" id="EQD44810.1"/>
    </source>
</evidence>
<dbReference type="AlphaFoldDB" id="T1ARY1"/>
<feature type="non-terminal residue" evidence="1">
    <location>
        <position position="150"/>
    </location>
</feature>
<proteinExistence type="predicted"/>
<dbReference type="EMBL" id="AUZY01008798">
    <property type="protein sequence ID" value="EQD44810.1"/>
    <property type="molecule type" value="Genomic_DNA"/>
</dbReference>
<reference evidence="1" key="1">
    <citation type="submission" date="2013-08" db="EMBL/GenBank/DDBJ databases">
        <authorList>
            <person name="Mendez C."/>
            <person name="Richter M."/>
            <person name="Ferrer M."/>
            <person name="Sanchez J."/>
        </authorList>
    </citation>
    <scope>NUCLEOTIDE SEQUENCE</scope>
</reference>
<name>T1ARY1_9ZZZZ</name>
<keyword evidence="1" id="KW-0378">Hydrolase</keyword>
<dbReference type="GO" id="GO:0016787">
    <property type="term" value="F:hydrolase activity"/>
    <property type="evidence" value="ECO:0007669"/>
    <property type="project" value="UniProtKB-KW"/>
</dbReference>
<reference evidence="1" key="2">
    <citation type="journal article" date="2014" name="ISME J.">
        <title>Microbial stratification in low pH oxic and suboxic macroscopic growths along an acid mine drainage.</title>
        <authorList>
            <person name="Mendez-Garcia C."/>
            <person name="Mesa V."/>
            <person name="Sprenger R.R."/>
            <person name="Richter M."/>
            <person name="Diez M.S."/>
            <person name="Solano J."/>
            <person name="Bargiela R."/>
            <person name="Golyshina O.V."/>
            <person name="Manteca A."/>
            <person name="Ramos J.L."/>
            <person name="Gallego J.R."/>
            <person name="Llorente I."/>
            <person name="Martins Dos Santos V.A."/>
            <person name="Jensen O.N."/>
            <person name="Pelaez A.I."/>
            <person name="Sanchez J."/>
            <person name="Ferrer M."/>
        </authorList>
    </citation>
    <scope>NUCLEOTIDE SEQUENCE</scope>
</reference>
<feature type="non-terminal residue" evidence="1">
    <location>
        <position position="1"/>
    </location>
</feature>
<comment type="caution">
    <text evidence="1">The sequence shown here is derived from an EMBL/GenBank/DDBJ whole genome shotgun (WGS) entry which is preliminary data.</text>
</comment>
<gene>
    <name evidence="1" type="ORF">B1B_13360</name>
</gene>
<organism evidence="1">
    <name type="scientific">mine drainage metagenome</name>
    <dbReference type="NCBI Taxonomy" id="410659"/>
    <lineage>
        <taxon>unclassified sequences</taxon>
        <taxon>metagenomes</taxon>
        <taxon>ecological metagenomes</taxon>
    </lineage>
</organism>
<protein>
    <submittedName>
        <fullName evidence="1">Metal dependent phosphohydrolase</fullName>
    </submittedName>
</protein>
<sequence length="150" mass="17021">WSITVWRIGQKIGSSETSNEEKDTEWENERRRRLLSENWDAPLVVTTSVQFFESLFANRPSACRKLHNVAKSVVYFDEAQTLPTGLAVATLGALNALMKDYGVTVVFGTATQPAFKALSNHIPDGWQPREIIQDTQNIFKDLKRVMPVWP</sequence>
<accession>T1ARY1</accession>